<feature type="region of interest" description="Disordered" evidence="1">
    <location>
        <begin position="44"/>
        <end position="68"/>
    </location>
</feature>
<dbReference type="RefSeq" id="WP_164348328.1">
    <property type="nucleotide sequence ID" value="NZ_JAAGLQ010000575.1"/>
</dbReference>
<dbReference type="AlphaFoldDB" id="A0A6N9UDS4"/>
<evidence type="ECO:0000313" key="3">
    <source>
        <dbReference type="Proteomes" id="UP000471293"/>
    </source>
</evidence>
<name>A0A6N9UDS4_STRHA</name>
<dbReference type="EMBL" id="JAAGLQ010000575">
    <property type="protein sequence ID" value="NEA19085.1"/>
    <property type="molecule type" value="Genomic_DNA"/>
</dbReference>
<reference evidence="2 3" key="1">
    <citation type="submission" date="2020-01" db="EMBL/GenBank/DDBJ databases">
        <title>Insect and environment-associated Actinomycetes.</title>
        <authorList>
            <person name="Currrie C."/>
            <person name="Chevrette M."/>
            <person name="Carlson C."/>
            <person name="Stubbendieck R."/>
            <person name="Wendt-Pienkowski E."/>
        </authorList>
    </citation>
    <scope>NUCLEOTIDE SEQUENCE [LARGE SCALE GENOMIC DNA]</scope>
    <source>
        <strain evidence="2 3">SID11342</strain>
    </source>
</reference>
<gene>
    <name evidence="2" type="ORF">G3I29_27045</name>
</gene>
<organism evidence="2 3">
    <name type="scientific">Streptomyces halstedii</name>
    <dbReference type="NCBI Taxonomy" id="1944"/>
    <lineage>
        <taxon>Bacteria</taxon>
        <taxon>Bacillati</taxon>
        <taxon>Actinomycetota</taxon>
        <taxon>Actinomycetes</taxon>
        <taxon>Kitasatosporales</taxon>
        <taxon>Streptomycetaceae</taxon>
        <taxon>Streptomyces</taxon>
    </lineage>
</organism>
<comment type="caution">
    <text evidence="2">The sequence shown here is derived from an EMBL/GenBank/DDBJ whole genome shotgun (WGS) entry which is preliminary data.</text>
</comment>
<evidence type="ECO:0000313" key="2">
    <source>
        <dbReference type="EMBL" id="NEA19085.1"/>
    </source>
</evidence>
<evidence type="ECO:0000256" key="1">
    <source>
        <dbReference type="SAM" id="MobiDB-lite"/>
    </source>
</evidence>
<proteinExistence type="predicted"/>
<dbReference type="Proteomes" id="UP000471293">
    <property type="component" value="Unassembled WGS sequence"/>
</dbReference>
<sequence length="293" mass="30820">MTATSVGALLLCRADPEAVRPPAHLLRERMLLLPAGTGWSVLVPEGKPWRGEPHDGPAAAPGGTGGAEPVDRVMGGWATALAVGATWPVIALWWDGDRSGYTLAAGFRRPVGYVWLADGTPAGEDEAMRTFAARLSLDPVLDVQELEALTRQDPEADADARLRELLAVLTRAGVALPPGLAPGEPADRLRTAAGVHPQVERIEWAGWRDAVQVELDAVESTGLGPWVRGPRARALAAAQVAAGIPLTLWGARRHGAGWLAAGLVLLVQGALGLAYDRFRAEAERGARGGGPVW</sequence>
<accession>A0A6N9UDS4</accession>
<protein>
    <submittedName>
        <fullName evidence="2">Uncharacterized protein</fullName>
    </submittedName>
</protein>